<dbReference type="HOGENOM" id="CLU_033536_3_0_11"/>
<dbReference type="InterPro" id="IPR007267">
    <property type="entry name" value="GtrA_DPMS_TM"/>
</dbReference>
<dbReference type="GO" id="GO:0000271">
    <property type="term" value="P:polysaccharide biosynthetic process"/>
    <property type="evidence" value="ECO:0007669"/>
    <property type="project" value="InterPro"/>
</dbReference>
<dbReference type="RefSeq" id="WP_015749786.1">
    <property type="nucleotide sequence ID" value="NC_013235.1"/>
</dbReference>
<dbReference type="EC" id="2.4.1.117" evidence="5"/>
<dbReference type="InterPro" id="IPR029044">
    <property type="entry name" value="Nucleotide-diphossugar_trans"/>
</dbReference>
<dbReference type="PANTHER" id="PTHR10859:SF91">
    <property type="entry name" value="DOLICHYL-PHOSPHATE BETA-GLUCOSYLTRANSFERASE"/>
    <property type="match status" value="1"/>
</dbReference>
<comment type="pathway">
    <text evidence="3">Protein modification; protein glycosylation.</text>
</comment>
<gene>
    <name evidence="18" type="ordered locus">Namu_4696</name>
</gene>
<keyword evidence="19" id="KW-1185">Reference proteome</keyword>
<feature type="transmembrane region" description="Helical" evidence="15">
    <location>
        <begin position="295"/>
        <end position="316"/>
    </location>
</feature>
<dbReference type="OrthoDB" id="2369748at2"/>
<dbReference type="InterPro" id="IPR035518">
    <property type="entry name" value="DPG_synthase"/>
</dbReference>
<dbReference type="Gene3D" id="3.90.550.10">
    <property type="entry name" value="Spore Coat Polysaccharide Biosynthesis Protein SpsA, Chain A"/>
    <property type="match status" value="1"/>
</dbReference>
<dbReference type="AlphaFoldDB" id="C8X7W9"/>
<dbReference type="GO" id="GO:0016020">
    <property type="term" value="C:membrane"/>
    <property type="evidence" value="ECO:0007669"/>
    <property type="project" value="UniProtKB-SubCell"/>
</dbReference>
<accession>C8X7W9</accession>
<keyword evidence="11 15" id="KW-1133">Transmembrane helix</keyword>
<evidence type="ECO:0000313" key="18">
    <source>
        <dbReference type="EMBL" id="ACV80972.1"/>
    </source>
</evidence>
<evidence type="ECO:0000256" key="1">
    <source>
        <dbReference type="ARBA" id="ARBA00004141"/>
    </source>
</evidence>
<dbReference type="Proteomes" id="UP000002218">
    <property type="component" value="Chromosome"/>
</dbReference>
<keyword evidence="12 15" id="KW-0472">Membrane</keyword>
<keyword evidence="8 15" id="KW-0812">Transmembrane</keyword>
<evidence type="ECO:0000256" key="2">
    <source>
        <dbReference type="ARBA" id="ARBA00004389"/>
    </source>
</evidence>
<dbReference type="GO" id="GO:0004581">
    <property type="term" value="F:dolichyl-phosphate beta-glucosyltransferase activity"/>
    <property type="evidence" value="ECO:0007669"/>
    <property type="project" value="UniProtKB-EC"/>
</dbReference>
<feature type="transmembrane region" description="Helical" evidence="15">
    <location>
        <begin position="361"/>
        <end position="382"/>
    </location>
</feature>
<reference evidence="18 19" key="2">
    <citation type="journal article" date="2010" name="Stand. Genomic Sci.">
        <title>Complete genome sequence of Nakamurella multipartita type strain (Y-104).</title>
        <authorList>
            <person name="Tice H."/>
            <person name="Mayilraj S."/>
            <person name="Sims D."/>
            <person name="Lapidus A."/>
            <person name="Nolan M."/>
            <person name="Lucas S."/>
            <person name="Glavina Del Rio T."/>
            <person name="Copeland A."/>
            <person name="Cheng J.F."/>
            <person name="Meincke L."/>
            <person name="Bruce D."/>
            <person name="Goodwin L."/>
            <person name="Pitluck S."/>
            <person name="Ivanova N."/>
            <person name="Mavromatis K."/>
            <person name="Ovchinnikova G."/>
            <person name="Pati A."/>
            <person name="Chen A."/>
            <person name="Palaniappan K."/>
            <person name="Land M."/>
            <person name="Hauser L."/>
            <person name="Chang Y.J."/>
            <person name="Jeffries C.D."/>
            <person name="Detter J.C."/>
            <person name="Brettin T."/>
            <person name="Rohde M."/>
            <person name="Goker M."/>
            <person name="Bristow J."/>
            <person name="Eisen J.A."/>
            <person name="Markowitz V."/>
            <person name="Hugenholtz P."/>
            <person name="Kyrpides N.C."/>
            <person name="Klenk H.P."/>
            <person name="Chen F."/>
        </authorList>
    </citation>
    <scope>NUCLEOTIDE SEQUENCE [LARGE SCALE GENOMIC DNA]</scope>
    <source>
        <strain evidence="19">ATCC 700099 / DSM 44233 / CIP 104796 / JCM 9543 / NBRC 105858 / Y-104</strain>
    </source>
</reference>
<dbReference type="GO" id="GO:0006487">
    <property type="term" value="P:protein N-linked glycosylation"/>
    <property type="evidence" value="ECO:0007669"/>
    <property type="project" value="TreeGrafter"/>
</dbReference>
<reference evidence="19" key="1">
    <citation type="submission" date="2009-09" db="EMBL/GenBank/DDBJ databases">
        <title>The complete genome of Nakamurella multipartita DSM 44233.</title>
        <authorList>
            <consortium name="US DOE Joint Genome Institute (JGI-PGF)"/>
            <person name="Lucas S."/>
            <person name="Copeland A."/>
            <person name="Lapidus A."/>
            <person name="Glavina del Rio T."/>
            <person name="Dalin E."/>
            <person name="Tice H."/>
            <person name="Bruce D."/>
            <person name="Goodwin L."/>
            <person name="Pitluck S."/>
            <person name="Kyrpides N."/>
            <person name="Mavromatis K."/>
            <person name="Ivanova N."/>
            <person name="Ovchinnikova G."/>
            <person name="Sims D."/>
            <person name="Meincke L."/>
            <person name="Brettin T."/>
            <person name="Detter J.C."/>
            <person name="Han C."/>
            <person name="Larimer F."/>
            <person name="Land M."/>
            <person name="Hauser L."/>
            <person name="Markowitz V."/>
            <person name="Cheng J.-F."/>
            <person name="Hugenholtz P."/>
            <person name="Woyke T."/>
            <person name="Wu D."/>
            <person name="Klenk H.-P."/>
            <person name="Eisen J.A."/>
        </authorList>
    </citation>
    <scope>NUCLEOTIDE SEQUENCE [LARGE SCALE GENOMIC DNA]</scope>
    <source>
        <strain evidence="19">ATCC 700099 / DSM 44233 / CIP 104796 / JCM 9543 / NBRC 105858 / Y-104</strain>
    </source>
</reference>
<comment type="catalytic activity">
    <reaction evidence="13">
        <text>a di-trans,poly-cis-dolichyl phosphate + UDP-alpha-D-glucose = a di-trans,poly-cis-dolichyl beta-D-glucosyl phosphate + UDP</text>
        <dbReference type="Rhea" id="RHEA:15401"/>
        <dbReference type="Rhea" id="RHEA-COMP:19498"/>
        <dbReference type="Rhea" id="RHEA-COMP:19502"/>
        <dbReference type="ChEBI" id="CHEBI:57525"/>
        <dbReference type="ChEBI" id="CHEBI:57683"/>
        <dbReference type="ChEBI" id="CHEBI:58223"/>
        <dbReference type="ChEBI" id="CHEBI:58885"/>
        <dbReference type="EC" id="2.4.1.117"/>
    </reaction>
    <physiologicalReaction direction="left-to-right" evidence="13">
        <dbReference type="Rhea" id="RHEA:15402"/>
    </physiologicalReaction>
</comment>
<evidence type="ECO:0000256" key="8">
    <source>
        <dbReference type="ARBA" id="ARBA00022692"/>
    </source>
</evidence>
<dbReference type="InterPro" id="IPR001173">
    <property type="entry name" value="Glyco_trans_2-like"/>
</dbReference>
<dbReference type="eggNOG" id="COG1215">
    <property type="taxonomic scope" value="Bacteria"/>
</dbReference>
<organism evidence="18 19">
    <name type="scientific">Nakamurella multipartita (strain ATCC 700099 / DSM 44233 / CIP 104796 / JCM 9543 / NBRC 105858 / Y-104)</name>
    <name type="common">Microsphaera multipartita</name>
    <dbReference type="NCBI Taxonomy" id="479431"/>
    <lineage>
        <taxon>Bacteria</taxon>
        <taxon>Bacillati</taxon>
        <taxon>Actinomycetota</taxon>
        <taxon>Actinomycetes</taxon>
        <taxon>Nakamurellales</taxon>
        <taxon>Nakamurellaceae</taxon>
        <taxon>Nakamurella</taxon>
    </lineage>
</organism>
<evidence type="ECO:0000313" key="19">
    <source>
        <dbReference type="Proteomes" id="UP000002218"/>
    </source>
</evidence>
<dbReference type="CDD" id="cd04188">
    <property type="entry name" value="DPG_synthase"/>
    <property type="match status" value="1"/>
</dbReference>
<dbReference type="SUPFAM" id="SSF53448">
    <property type="entry name" value="Nucleotide-diphospho-sugar transferases"/>
    <property type="match status" value="1"/>
</dbReference>
<feature type="transmembrane region" description="Helical" evidence="15">
    <location>
        <begin position="388"/>
        <end position="409"/>
    </location>
</feature>
<dbReference type="STRING" id="479431.Namu_4696"/>
<evidence type="ECO:0000256" key="15">
    <source>
        <dbReference type="SAM" id="Phobius"/>
    </source>
</evidence>
<evidence type="ECO:0000256" key="6">
    <source>
        <dbReference type="ARBA" id="ARBA00022676"/>
    </source>
</evidence>
<evidence type="ECO:0000256" key="10">
    <source>
        <dbReference type="ARBA" id="ARBA00022968"/>
    </source>
</evidence>
<protein>
    <recommendedName>
        <fullName evidence="5">dolichyl-phosphate beta-glucosyltransferase</fullName>
        <ecNumber evidence="5">2.4.1.117</ecNumber>
    </recommendedName>
</protein>
<feature type="region of interest" description="Disordered" evidence="14">
    <location>
        <begin position="1"/>
        <end position="27"/>
    </location>
</feature>
<dbReference type="KEGG" id="nml:Namu_4696"/>
<keyword evidence="10" id="KW-0735">Signal-anchor</keyword>
<evidence type="ECO:0000256" key="3">
    <source>
        <dbReference type="ARBA" id="ARBA00004922"/>
    </source>
</evidence>
<evidence type="ECO:0000259" key="16">
    <source>
        <dbReference type="Pfam" id="PF00535"/>
    </source>
</evidence>
<dbReference type="FunFam" id="3.90.550.10:FF:000131">
    <property type="entry name" value="Glycosyl transferase"/>
    <property type="match status" value="1"/>
</dbReference>
<dbReference type="CAZy" id="GT2">
    <property type="family name" value="Glycosyltransferase Family 2"/>
</dbReference>
<evidence type="ECO:0000256" key="7">
    <source>
        <dbReference type="ARBA" id="ARBA00022679"/>
    </source>
</evidence>
<keyword evidence="6" id="KW-0328">Glycosyltransferase</keyword>
<keyword evidence="7" id="KW-0808">Transferase</keyword>
<evidence type="ECO:0000256" key="9">
    <source>
        <dbReference type="ARBA" id="ARBA00022824"/>
    </source>
</evidence>
<keyword evidence="9" id="KW-0256">Endoplasmic reticulum</keyword>
<evidence type="ECO:0000256" key="14">
    <source>
        <dbReference type="SAM" id="MobiDB-lite"/>
    </source>
</evidence>
<evidence type="ECO:0000259" key="17">
    <source>
        <dbReference type="Pfam" id="PF04138"/>
    </source>
</evidence>
<dbReference type="EMBL" id="CP001737">
    <property type="protein sequence ID" value="ACV80972.1"/>
    <property type="molecule type" value="Genomic_DNA"/>
</dbReference>
<feature type="domain" description="GtrA/DPMS transmembrane" evidence="17">
    <location>
        <begin position="297"/>
        <end position="415"/>
    </location>
</feature>
<comment type="subcellular location">
    <subcellularLocation>
        <location evidence="2">Endoplasmic reticulum membrane</location>
        <topology evidence="2">Single-pass membrane protein</topology>
    </subcellularLocation>
    <subcellularLocation>
        <location evidence="1">Membrane</location>
        <topology evidence="1">Multi-pass membrane protein</topology>
    </subcellularLocation>
</comment>
<sequence length="435" mass="47129">MSAFTLTDGWAGDLDPDGEPEPPGTRSTRVTLDVVVPVYNEELDLPRSVARLHDYLSSQVPMSFRITIADNASTDRTAAIADELARQHPQVRAVHLGQKGRGRALKQVWLDSDADVLVYMDVDLSTDLSALLPVVAPLVSGHSDLAIGTRLHRGSRVIRGPKREFISRCYNLILRGTLAARFSDAQCGFKAIRRNVAQQLLPLVQDTGWFFDTELLVLAERSGLRIHEVPVDWTDDPDSRVDIAQTAKDDLRGVWRVGRALANGSLPLADVRQQLGRAPLEPATPGVPSGMTKQIVRFAAIGVASTLAYLVLFFLFRLGVDAQAANFLALAITAVANTAANRRITFGIQGRTGAVRHQFQGFGVFLLGLGITSGSLALLTAITAQPSVPVEIAVLVLANLVATAVRFVLLRSWVFRRAAEPAASPTRIPVTTIEE</sequence>
<evidence type="ECO:0000256" key="11">
    <source>
        <dbReference type="ARBA" id="ARBA00022989"/>
    </source>
</evidence>
<feature type="domain" description="Glycosyltransferase 2-like" evidence="16">
    <location>
        <begin position="34"/>
        <end position="200"/>
    </location>
</feature>
<dbReference type="InParanoid" id="C8X7W9"/>
<comment type="similarity">
    <text evidence="4">Belongs to the glycosyltransferase 2 family.</text>
</comment>
<evidence type="ECO:0000256" key="5">
    <source>
        <dbReference type="ARBA" id="ARBA00012583"/>
    </source>
</evidence>
<dbReference type="PANTHER" id="PTHR10859">
    <property type="entry name" value="GLYCOSYL TRANSFERASE"/>
    <property type="match status" value="1"/>
</dbReference>
<evidence type="ECO:0000256" key="4">
    <source>
        <dbReference type="ARBA" id="ARBA00006739"/>
    </source>
</evidence>
<dbReference type="Pfam" id="PF00535">
    <property type="entry name" value="Glycos_transf_2"/>
    <property type="match status" value="1"/>
</dbReference>
<dbReference type="eggNOG" id="COG2246">
    <property type="taxonomic scope" value="Bacteria"/>
</dbReference>
<dbReference type="Pfam" id="PF04138">
    <property type="entry name" value="GtrA_DPMS_TM"/>
    <property type="match status" value="1"/>
</dbReference>
<evidence type="ECO:0000256" key="13">
    <source>
        <dbReference type="ARBA" id="ARBA00045097"/>
    </source>
</evidence>
<proteinExistence type="inferred from homology"/>
<name>C8X7W9_NAKMY</name>
<evidence type="ECO:0000256" key="12">
    <source>
        <dbReference type="ARBA" id="ARBA00023136"/>
    </source>
</evidence>